<reference evidence="1 2" key="1">
    <citation type="submission" date="2020-08" db="EMBL/GenBank/DDBJ databases">
        <title>Genomic Encyclopedia of Type Strains, Phase IV (KMG-IV): sequencing the most valuable type-strain genomes for metagenomic binning, comparative biology and taxonomic classification.</title>
        <authorList>
            <person name="Goeker M."/>
        </authorList>
    </citation>
    <scope>NUCLEOTIDE SEQUENCE [LARGE SCALE GENOMIC DNA]</scope>
    <source>
        <strain evidence="1 2">DSM 12251</strain>
    </source>
</reference>
<proteinExistence type="predicted"/>
<keyword evidence="1" id="KW-0238">DNA-binding</keyword>
<comment type="caution">
    <text evidence="1">The sequence shown here is derived from an EMBL/GenBank/DDBJ whole genome shotgun (WGS) entry which is preliminary data.</text>
</comment>
<sequence length="89" mass="9820">MNATFTIDDGGRINLPETLKKAFGLKPGTRLRAEVTKDRIEIVKDLSVIEGTSWSPNGRLVLALTGIATDSAKAVREEREELADRALRR</sequence>
<protein>
    <submittedName>
        <fullName evidence="1">Bifunctional DNA-binding transcriptional regulator/antitoxin component of YhaV-PrlF toxin-antitoxin module</fullName>
    </submittedName>
</protein>
<organism evidence="1 2">
    <name type="scientific">Prosthecobacter dejongeii</name>
    <dbReference type="NCBI Taxonomy" id="48465"/>
    <lineage>
        <taxon>Bacteria</taxon>
        <taxon>Pseudomonadati</taxon>
        <taxon>Verrucomicrobiota</taxon>
        <taxon>Verrucomicrobiia</taxon>
        <taxon>Verrucomicrobiales</taxon>
        <taxon>Verrucomicrobiaceae</taxon>
        <taxon>Prosthecobacter</taxon>
    </lineage>
</organism>
<keyword evidence="2" id="KW-1185">Reference proteome</keyword>
<dbReference type="AlphaFoldDB" id="A0A7W7YMK1"/>
<dbReference type="Gene3D" id="2.10.260.10">
    <property type="match status" value="1"/>
</dbReference>
<evidence type="ECO:0000313" key="1">
    <source>
        <dbReference type="EMBL" id="MBB5038797.1"/>
    </source>
</evidence>
<dbReference type="GO" id="GO:0003677">
    <property type="term" value="F:DNA binding"/>
    <property type="evidence" value="ECO:0007669"/>
    <property type="project" value="UniProtKB-KW"/>
</dbReference>
<dbReference type="SUPFAM" id="SSF89447">
    <property type="entry name" value="AbrB/MazE/MraZ-like"/>
    <property type="match status" value="1"/>
</dbReference>
<dbReference type="EMBL" id="JACHIF010000006">
    <property type="protein sequence ID" value="MBB5038797.1"/>
    <property type="molecule type" value="Genomic_DNA"/>
</dbReference>
<accession>A0A7W7YMK1</accession>
<gene>
    <name evidence="1" type="ORF">HNQ64_003062</name>
</gene>
<dbReference type="InterPro" id="IPR037914">
    <property type="entry name" value="SpoVT-AbrB_sf"/>
</dbReference>
<dbReference type="Proteomes" id="UP000534294">
    <property type="component" value="Unassembled WGS sequence"/>
</dbReference>
<name>A0A7W7YMK1_9BACT</name>
<evidence type="ECO:0000313" key="2">
    <source>
        <dbReference type="Proteomes" id="UP000534294"/>
    </source>
</evidence>
<dbReference type="RefSeq" id="WP_184209934.1">
    <property type="nucleotide sequence ID" value="NZ_JACHIF010000006.1"/>
</dbReference>